<dbReference type="InterPro" id="IPR004111">
    <property type="entry name" value="Repressor_TetR_C"/>
</dbReference>
<evidence type="ECO:0000259" key="6">
    <source>
        <dbReference type="PROSITE" id="PS50977"/>
    </source>
</evidence>
<dbReference type="InterPro" id="IPR003012">
    <property type="entry name" value="Tet_transcr_reg_TetR"/>
</dbReference>
<accession>A0ABQ2QHP7</accession>
<name>A0ABQ2QHP7_9ACTN</name>
<keyword evidence="1" id="KW-0678">Repressor</keyword>
<evidence type="ECO:0000313" key="7">
    <source>
        <dbReference type="EMBL" id="GGP81095.1"/>
    </source>
</evidence>
<dbReference type="PANTHER" id="PTHR30055">
    <property type="entry name" value="HTH-TYPE TRANSCRIPTIONAL REGULATOR RUTR"/>
    <property type="match status" value="1"/>
</dbReference>
<reference evidence="8" key="1">
    <citation type="journal article" date="2019" name="Int. J. Syst. Evol. Microbiol.">
        <title>The Global Catalogue of Microorganisms (GCM) 10K type strain sequencing project: providing services to taxonomists for standard genome sequencing and annotation.</title>
        <authorList>
            <consortium name="The Broad Institute Genomics Platform"/>
            <consortium name="The Broad Institute Genome Sequencing Center for Infectious Disease"/>
            <person name="Wu L."/>
            <person name="Ma J."/>
        </authorList>
    </citation>
    <scope>NUCLEOTIDE SEQUENCE [LARGE SCALE GENOMIC DNA]</scope>
    <source>
        <strain evidence="8">JCM 3115</strain>
    </source>
</reference>
<keyword evidence="3 5" id="KW-0238">DNA-binding</keyword>
<dbReference type="RefSeq" id="WP_189244958.1">
    <property type="nucleotide sequence ID" value="NZ_BMQJ01000001.1"/>
</dbReference>
<gene>
    <name evidence="7" type="ORF">GCM10010140_07440</name>
</gene>
<dbReference type="InterPro" id="IPR036271">
    <property type="entry name" value="Tet_transcr_reg_TetR-rel_C_sf"/>
</dbReference>
<dbReference type="SUPFAM" id="SSF48498">
    <property type="entry name" value="Tetracyclin repressor-like, C-terminal domain"/>
    <property type="match status" value="1"/>
</dbReference>
<feature type="domain" description="HTH tetR-type" evidence="6">
    <location>
        <begin position="5"/>
        <end position="65"/>
    </location>
</feature>
<dbReference type="SUPFAM" id="SSF46689">
    <property type="entry name" value="Homeodomain-like"/>
    <property type="match status" value="1"/>
</dbReference>
<keyword evidence="8" id="KW-1185">Reference proteome</keyword>
<organism evidence="7 8">
    <name type="scientific">Streptosporangium pseudovulgare</name>
    <dbReference type="NCBI Taxonomy" id="35765"/>
    <lineage>
        <taxon>Bacteria</taxon>
        <taxon>Bacillati</taxon>
        <taxon>Actinomycetota</taxon>
        <taxon>Actinomycetes</taxon>
        <taxon>Streptosporangiales</taxon>
        <taxon>Streptosporangiaceae</taxon>
        <taxon>Streptosporangium</taxon>
    </lineage>
</organism>
<dbReference type="Gene3D" id="1.10.357.10">
    <property type="entry name" value="Tetracycline Repressor, domain 2"/>
    <property type="match status" value="1"/>
</dbReference>
<dbReference type="InterPro" id="IPR001647">
    <property type="entry name" value="HTH_TetR"/>
</dbReference>
<dbReference type="EMBL" id="BMQJ01000001">
    <property type="protein sequence ID" value="GGP81095.1"/>
    <property type="molecule type" value="Genomic_DNA"/>
</dbReference>
<dbReference type="PROSITE" id="PS50977">
    <property type="entry name" value="HTH_TETR_2"/>
    <property type="match status" value="1"/>
</dbReference>
<evidence type="ECO:0000256" key="3">
    <source>
        <dbReference type="ARBA" id="ARBA00023125"/>
    </source>
</evidence>
<evidence type="ECO:0000256" key="1">
    <source>
        <dbReference type="ARBA" id="ARBA00022491"/>
    </source>
</evidence>
<dbReference type="PRINTS" id="PR00400">
    <property type="entry name" value="TETREPRESSOR"/>
</dbReference>
<dbReference type="InterPro" id="IPR009057">
    <property type="entry name" value="Homeodomain-like_sf"/>
</dbReference>
<dbReference type="PRINTS" id="PR00455">
    <property type="entry name" value="HTHTETR"/>
</dbReference>
<dbReference type="Pfam" id="PF02909">
    <property type="entry name" value="TetR_C_1"/>
    <property type="match status" value="1"/>
</dbReference>
<keyword evidence="2" id="KW-0805">Transcription regulation</keyword>
<proteinExistence type="predicted"/>
<comment type="caution">
    <text evidence="7">The sequence shown here is derived from an EMBL/GenBank/DDBJ whole genome shotgun (WGS) entry which is preliminary data.</text>
</comment>
<dbReference type="InterPro" id="IPR050109">
    <property type="entry name" value="HTH-type_TetR-like_transc_reg"/>
</dbReference>
<dbReference type="Proteomes" id="UP000611554">
    <property type="component" value="Unassembled WGS sequence"/>
</dbReference>
<feature type="DNA-binding region" description="H-T-H motif" evidence="5">
    <location>
        <begin position="28"/>
        <end position="47"/>
    </location>
</feature>
<evidence type="ECO:0000256" key="2">
    <source>
        <dbReference type="ARBA" id="ARBA00023015"/>
    </source>
</evidence>
<evidence type="ECO:0000313" key="8">
    <source>
        <dbReference type="Proteomes" id="UP000611554"/>
    </source>
</evidence>
<dbReference type="Pfam" id="PF00440">
    <property type="entry name" value="TetR_N"/>
    <property type="match status" value="1"/>
</dbReference>
<protein>
    <submittedName>
        <fullName evidence="7">TetR family transcriptional regulator</fullName>
    </submittedName>
</protein>
<keyword evidence="4" id="KW-0804">Transcription</keyword>
<evidence type="ECO:0000256" key="5">
    <source>
        <dbReference type="PROSITE-ProRule" id="PRU00335"/>
    </source>
</evidence>
<evidence type="ECO:0000256" key="4">
    <source>
        <dbReference type="ARBA" id="ARBA00023163"/>
    </source>
</evidence>
<dbReference type="PANTHER" id="PTHR30055:SF151">
    <property type="entry name" value="TRANSCRIPTIONAL REGULATORY PROTEIN"/>
    <property type="match status" value="1"/>
</dbReference>
<sequence length="204" mass="21861">MERGKLSRERVLDAALALVDEIGVKGLTMRRLGAEIGVEAMTLYYYVPNKEALLDGLVERVLSRAVAEPPAPGTPWRSMLREAAVGYRRELLRHPGVLPLVAGRPVSGPEALQVLEAGVAVLREAGFGLREAFHAITATITFVVGHTLAEVPPPGQDEPALDTTGFPLIAHAVAEGLGAPEDHQSRFDYALDALLDGFAARLRA</sequence>